<dbReference type="GO" id="GO:0005829">
    <property type="term" value="C:cytosol"/>
    <property type="evidence" value="ECO:0007669"/>
    <property type="project" value="TreeGrafter"/>
</dbReference>
<accession>A0A482VQ06</accession>
<dbReference type="Proteomes" id="UP000292052">
    <property type="component" value="Unassembled WGS sequence"/>
</dbReference>
<dbReference type="GO" id="GO:0002143">
    <property type="term" value="P:tRNA wobble position uridine thiolation"/>
    <property type="evidence" value="ECO:0007669"/>
    <property type="project" value="TreeGrafter"/>
</dbReference>
<dbReference type="GO" id="GO:0000049">
    <property type="term" value="F:tRNA binding"/>
    <property type="evidence" value="ECO:0007669"/>
    <property type="project" value="InterPro"/>
</dbReference>
<dbReference type="OrthoDB" id="25129at2759"/>
<evidence type="ECO:0000313" key="3">
    <source>
        <dbReference type="EMBL" id="RZC34806.1"/>
    </source>
</evidence>
<dbReference type="STRING" id="1661398.A0A482VQ06"/>
<dbReference type="PANTHER" id="PTHR20882:SF14">
    <property type="entry name" value="CYTOPLASMIC TRNA 2-THIOLATION PROTEIN 2"/>
    <property type="match status" value="1"/>
</dbReference>
<organism evidence="3 4">
    <name type="scientific">Asbolus verrucosus</name>
    <name type="common">Desert ironclad beetle</name>
    <dbReference type="NCBI Taxonomy" id="1661398"/>
    <lineage>
        <taxon>Eukaryota</taxon>
        <taxon>Metazoa</taxon>
        <taxon>Ecdysozoa</taxon>
        <taxon>Arthropoda</taxon>
        <taxon>Hexapoda</taxon>
        <taxon>Insecta</taxon>
        <taxon>Pterygota</taxon>
        <taxon>Neoptera</taxon>
        <taxon>Endopterygota</taxon>
        <taxon>Coleoptera</taxon>
        <taxon>Polyphaga</taxon>
        <taxon>Cucujiformia</taxon>
        <taxon>Tenebrionidae</taxon>
        <taxon>Pimeliinae</taxon>
        <taxon>Asbolus</taxon>
    </lineage>
</organism>
<sequence>MCSVGDDGFDETENLKYMPKKEKPSIYDKCNKCREEPPCIVLRSKDKYCKQCFLAGTIHKFKALLGKHKLIHPNDRVMIIHKCGQPSSALLHFIRTGLDLETHKRLRFEPLILFIEDQLHLSLEARQELINNVEKEVGYFNFPKYFTSITQLITASPPENALQAKSELLKLGEDDKTILDRFLEHQTNETNKNDFLNIIVLLWVEVAKNLKCKFIFTPEISSDIASQLLTDISTGRGPHVPLDTGFCDSRDDEVKILRPLRLFDAKELAFYNHLNNLEPVTVRARKDEPYRSIQNLMKRFVNDLQMNYPATVTTVLKTGDKLSVDKESNEKCNFCNAPINEGNEELTSAESTQFSHWVSTQTPDYTVASEDRYNKILKSFQNISFN</sequence>
<dbReference type="GO" id="GO:0016783">
    <property type="term" value="F:sulfurtransferase activity"/>
    <property type="evidence" value="ECO:0007669"/>
    <property type="project" value="TreeGrafter"/>
</dbReference>
<reference evidence="3 4" key="1">
    <citation type="submission" date="2017-03" db="EMBL/GenBank/DDBJ databases">
        <title>Genome of the blue death feigning beetle - Asbolus verrucosus.</title>
        <authorList>
            <person name="Rider S.D."/>
        </authorList>
    </citation>
    <scope>NUCLEOTIDE SEQUENCE [LARGE SCALE GENOMIC DNA]</scope>
    <source>
        <strain evidence="3">Butters</strain>
        <tissue evidence="3">Head and leg muscle</tissue>
    </source>
</reference>
<dbReference type="HAMAP" id="MF_03054">
    <property type="entry name" value="CTU2"/>
    <property type="match status" value="1"/>
</dbReference>
<dbReference type="AlphaFoldDB" id="A0A482VQ06"/>
<evidence type="ECO:0000256" key="2">
    <source>
        <dbReference type="ARBA" id="ARBA00022694"/>
    </source>
</evidence>
<dbReference type="Pfam" id="PF10288">
    <property type="entry name" value="CTU2"/>
    <property type="match status" value="1"/>
</dbReference>
<dbReference type="InterPro" id="IPR014729">
    <property type="entry name" value="Rossmann-like_a/b/a_fold"/>
</dbReference>
<protein>
    <submittedName>
        <fullName evidence="3">Cytoplasmic tRNA 2-thiolation protein 2</fullName>
    </submittedName>
</protein>
<name>A0A482VQ06_ASBVE</name>
<dbReference type="InterPro" id="IPR019407">
    <property type="entry name" value="CTU2"/>
</dbReference>
<proteinExistence type="inferred from homology"/>
<gene>
    <name evidence="3" type="ORF">BDFB_007594</name>
</gene>
<evidence type="ECO:0000313" key="4">
    <source>
        <dbReference type="Proteomes" id="UP000292052"/>
    </source>
</evidence>
<dbReference type="SUPFAM" id="SSF52402">
    <property type="entry name" value="Adenine nucleotide alpha hydrolases-like"/>
    <property type="match status" value="1"/>
</dbReference>
<dbReference type="Gene3D" id="3.40.50.620">
    <property type="entry name" value="HUPs"/>
    <property type="match status" value="1"/>
</dbReference>
<feature type="non-terminal residue" evidence="3">
    <location>
        <position position="386"/>
    </location>
</feature>
<dbReference type="PANTHER" id="PTHR20882">
    <property type="entry name" value="CYTOPLASMIC TRNA 2-THIOLATION PROTEIN 2"/>
    <property type="match status" value="1"/>
</dbReference>
<keyword evidence="2" id="KW-0819">tRNA processing</keyword>
<dbReference type="EMBL" id="QDEB01076587">
    <property type="protein sequence ID" value="RZC34806.1"/>
    <property type="molecule type" value="Genomic_DNA"/>
</dbReference>
<keyword evidence="1" id="KW-0963">Cytoplasm</keyword>
<evidence type="ECO:0000256" key="1">
    <source>
        <dbReference type="ARBA" id="ARBA00022490"/>
    </source>
</evidence>
<comment type="caution">
    <text evidence="3">The sequence shown here is derived from an EMBL/GenBank/DDBJ whole genome shotgun (WGS) entry which is preliminary data.</text>
</comment>
<keyword evidence="4" id="KW-1185">Reference proteome</keyword>